<evidence type="ECO:0000256" key="3">
    <source>
        <dbReference type="ARBA" id="ARBA00022490"/>
    </source>
</evidence>
<dbReference type="PANTHER" id="PTHR42753">
    <property type="entry name" value="MITOCHONDRIAL RIBOSOME PROTEIN L39/PROLYL-TRNA LIGASE FAMILY MEMBER"/>
    <property type="match status" value="1"/>
</dbReference>
<sequence length="571" mass="65540">MRYSKLFIPTMREIPSGINAISHILMLKAGYVRQLAAGLFIFLPLGWRVLNKINTILKEEMERIGAQEISMPILHPAEIWQQTGRWYTIKEEMFRLKDRTGRDMCLGMTHEEIMAWIASKEIKSYRQLPQIWYQIQTKLRDEARPRGGVLRTREFIMKDSYSFDVDWEGLDRSYNLHAEAYHRIFTRCGLKYYQVESDPGVMGDMESHEFMAPTPAGEDDIVLCDKCGYAANIEVAKSQFPTLSPLNLEYKEVYTPQKKSVKEVAEFLGLDEKYFIKSLLVISEKNEPVLVMIRGDQELNEKKLARIIGEFRFATAEEALDIVGVEIGFIGPTEHKIKKIADLSIQKGISYISGANKKDYHLQGIIPEKHFDAQWTDIRKVKEKDNCPKCGNPLKIEKAIEVGNIFKLGTKYTEPLNAYFLDKDGKEKPIIMGSYGIGPARVAAAAIEQNHDADGIIWPKSIAPFDIEIIPLNMADEKTIRIAEDLYEKVTEIYNSFADRHMEVLIDDRDERPGVKFKDADLIGIPIQVIIGEKVLKENKIEIKKRRTKESKKVPINKAVVEIVNSYYETY</sequence>
<evidence type="ECO:0000259" key="11">
    <source>
        <dbReference type="PROSITE" id="PS50862"/>
    </source>
</evidence>
<dbReference type="EMBL" id="BCNO01000001">
    <property type="protein sequence ID" value="GAQ94051.1"/>
    <property type="molecule type" value="Genomic_DNA"/>
</dbReference>
<dbReference type="PRINTS" id="PR01046">
    <property type="entry name" value="TRNASYNTHPRO"/>
</dbReference>
<dbReference type="InterPro" id="IPR023717">
    <property type="entry name" value="Pro-tRNA-Synthase_IIa_type1"/>
</dbReference>
<dbReference type="GO" id="GO:0002161">
    <property type="term" value="F:aminoacyl-tRNA deacylase activity"/>
    <property type="evidence" value="ECO:0007669"/>
    <property type="project" value="InterPro"/>
</dbReference>
<dbReference type="CDD" id="cd00779">
    <property type="entry name" value="ProRS_core_prok"/>
    <property type="match status" value="1"/>
</dbReference>
<dbReference type="AlphaFoldDB" id="A0A0U9HLT4"/>
<dbReference type="FunFam" id="3.30.930.10:FF:000097">
    <property type="entry name" value="Proline--tRNA ligase"/>
    <property type="match status" value="1"/>
</dbReference>
<keyword evidence="13" id="KW-1185">Reference proteome</keyword>
<dbReference type="SUPFAM" id="SSF55826">
    <property type="entry name" value="YbaK/ProRS associated domain"/>
    <property type="match status" value="1"/>
</dbReference>
<keyword evidence="6 10" id="KW-0067">ATP-binding</keyword>
<evidence type="ECO:0000313" key="13">
    <source>
        <dbReference type="Proteomes" id="UP000054976"/>
    </source>
</evidence>
<name>A0A0U9HLT4_9BACT</name>
<keyword evidence="7 10" id="KW-0648">Protein biosynthesis</keyword>
<keyword evidence="8 10" id="KW-0030">Aminoacyl-tRNA synthetase</keyword>
<organism evidence="12 13">
    <name type="scientific">Thermodesulfovibrio aggregans</name>
    <dbReference type="NCBI Taxonomy" id="86166"/>
    <lineage>
        <taxon>Bacteria</taxon>
        <taxon>Pseudomonadati</taxon>
        <taxon>Nitrospirota</taxon>
        <taxon>Thermodesulfovibrionia</taxon>
        <taxon>Thermodesulfovibrionales</taxon>
        <taxon>Thermodesulfovibrionaceae</taxon>
        <taxon>Thermodesulfovibrio</taxon>
    </lineage>
</organism>
<dbReference type="FunFam" id="3.40.50.800:FF:000011">
    <property type="entry name" value="Proline--tRNA ligase"/>
    <property type="match status" value="1"/>
</dbReference>
<keyword evidence="4 10" id="KW-0436">Ligase</keyword>
<dbReference type="InterPro" id="IPR033730">
    <property type="entry name" value="ProRS_core_prok"/>
</dbReference>
<dbReference type="FunFam" id="3.30.930.10:FF:000070">
    <property type="entry name" value="Proline--tRNA ligase"/>
    <property type="match status" value="1"/>
</dbReference>
<dbReference type="SUPFAM" id="SSF55681">
    <property type="entry name" value="Class II aaRS and biotin synthetases"/>
    <property type="match status" value="1"/>
</dbReference>
<comment type="catalytic activity">
    <reaction evidence="9 10">
        <text>tRNA(Pro) + L-proline + ATP = L-prolyl-tRNA(Pro) + AMP + diphosphate</text>
        <dbReference type="Rhea" id="RHEA:14305"/>
        <dbReference type="Rhea" id="RHEA-COMP:9700"/>
        <dbReference type="Rhea" id="RHEA-COMP:9702"/>
        <dbReference type="ChEBI" id="CHEBI:30616"/>
        <dbReference type="ChEBI" id="CHEBI:33019"/>
        <dbReference type="ChEBI" id="CHEBI:60039"/>
        <dbReference type="ChEBI" id="CHEBI:78442"/>
        <dbReference type="ChEBI" id="CHEBI:78532"/>
        <dbReference type="ChEBI" id="CHEBI:456215"/>
        <dbReference type="EC" id="6.1.1.15"/>
    </reaction>
</comment>
<dbReference type="CDD" id="cd00861">
    <property type="entry name" value="ProRS_anticodon_short"/>
    <property type="match status" value="1"/>
</dbReference>
<proteinExistence type="inferred from homology"/>
<dbReference type="Gene3D" id="3.40.50.800">
    <property type="entry name" value="Anticodon-binding domain"/>
    <property type="match status" value="1"/>
</dbReference>
<keyword evidence="5 10" id="KW-0547">Nucleotide-binding</keyword>
<dbReference type="GO" id="GO:0006433">
    <property type="term" value="P:prolyl-tRNA aminoacylation"/>
    <property type="evidence" value="ECO:0007669"/>
    <property type="project" value="UniProtKB-UniRule"/>
</dbReference>
<dbReference type="PROSITE" id="PS50862">
    <property type="entry name" value="AA_TRNA_LIGASE_II"/>
    <property type="match status" value="1"/>
</dbReference>
<accession>A0A0U9HLT4</accession>
<dbReference type="InterPro" id="IPR044140">
    <property type="entry name" value="ProRS_anticodon_short"/>
</dbReference>
<evidence type="ECO:0000256" key="8">
    <source>
        <dbReference type="ARBA" id="ARBA00023146"/>
    </source>
</evidence>
<dbReference type="InterPro" id="IPR007214">
    <property type="entry name" value="YbaK/aa-tRNA-synth-assoc-dom"/>
</dbReference>
<comment type="subunit">
    <text evidence="2 10">Homodimer.</text>
</comment>
<evidence type="ECO:0000313" key="12">
    <source>
        <dbReference type="EMBL" id="GAQ94051.1"/>
    </source>
</evidence>
<dbReference type="Proteomes" id="UP000054976">
    <property type="component" value="Unassembled WGS sequence"/>
</dbReference>
<dbReference type="Gene3D" id="3.30.930.10">
    <property type="entry name" value="Bira Bifunctional Protein, Domain 2"/>
    <property type="match status" value="2"/>
</dbReference>
<dbReference type="Pfam" id="PF04073">
    <property type="entry name" value="tRNA_edit"/>
    <property type="match status" value="1"/>
</dbReference>
<evidence type="ECO:0000256" key="9">
    <source>
        <dbReference type="ARBA" id="ARBA00047671"/>
    </source>
</evidence>
<gene>
    <name evidence="10" type="primary">proS</name>
    <name evidence="12" type="ORF">TAGGR_1221</name>
</gene>
<comment type="subcellular location">
    <subcellularLocation>
        <location evidence="1 10">Cytoplasm</location>
    </subcellularLocation>
</comment>
<evidence type="ECO:0000256" key="5">
    <source>
        <dbReference type="ARBA" id="ARBA00022741"/>
    </source>
</evidence>
<dbReference type="NCBIfam" id="TIGR00409">
    <property type="entry name" value="proS_fam_II"/>
    <property type="match status" value="1"/>
</dbReference>
<dbReference type="InterPro" id="IPR045864">
    <property type="entry name" value="aa-tRNA-synth_II/BPL/LPL"/>
</dbReference>
<dbReference type="InterPro" id="IPR002316">
    <property type="entry name" value="Pro-tRNA-ligase_IIa"/>
</dbReference>
<dbReference type="InterPro" id="IPR036754">
    <property type="entry name" value="YbaK/aa-tRNA-synt-asso_dom_sf"/>
</dbReference>
<dbReference type="EC" id="6.1.1.15" evidence="10"/>
<dbReference type="OrthoDB" id="9809052at2"/>
<dbReference type="Pfam" id="PF00587">
    <property type="entry name" value="tRNA-synt_2b"/>
    <property type="match status" value="1"/>
</dbReference>
<dbReference type="InterPro" id="IPR004154">
    <property type="entry name" value="Anticodon-bd"/>
</dbReference>
<dbReference type="InterPro" id="IPR006195">
    <property type="entry name" value="aa-tRNA-synth_II"/>
</dbReference>
<evidence type="ECO:0000256" key="10">
    <source>
        <dbReference type="HAMAP-Rule" id="MF_01569"/>
    </source>
</evidence>
<feature type="domain" description="Aminoacyl-transfer RNA synthetases class-II family profile" evidence="11">
    <location>
        <begin position="46"/>
        <end position="459"/>
    </location>
</feature>
<dbReference type="RefSeq" id="WP_059175534.1">
    <property type="nucleotide sequence ID" value="NZ_BCNO01000001.1"/>
</dbReference>
<dbReference type="GO" id="GO:0005829">
    <property type="term" value="C:cytosol"/>
    <property type="evidence" value="ECO:0007669"/>
    <property type="project" value="TreeGrafter"/>
</dbReference>
<evidence type="ECO:0000256" key="4">
    <source>
        <dbReference type="ARBA" id="ARBA00022598"/>
    </source>
</evidence>
<evidence type="ECO:0000256" key="7">
    <source>
        <dbReference type="ARBA" id="ARBA00022917"/>
    </source>
</evidence>
<dbReference type="InterPro" id="IPR036621">
    <property type="entry name" value="Anticodon-bd_dom_sf"/>
</dbReference>
<evidence type="ECO:0000256" key="1">
    <source>
        <dbReference type="ARBA" id="ARBA00004496"/>
    </source>
</evidence>
<keyword evidence="3 10" id="KW-0963">Cytoplasm</keyword>
<evidence type="ECO:0000256" key="2">
    <source>
        <dbReference type="ARBA" id="ARBA00011738"/>
    </source>
</evidence>
<reference evidence="13" key="1">
    <citation type="submission" date="2016-01" db="EMBL/GenBank/DDBJ databases">
        <title>Draft genome sequence of Thermodesulfovibrio aggregans strain TGE-P1.</title>
        <authorList>
            <person name="Sekiguchi Y."/>
            <person name="Ohashi A."/>
            <person name="Matsuura N."/>
            <person name="Tourlousse M.D."/>
        </authorList>
    </citation>
    <scope>NUCLEOTIDE SEQUENCE [LARGE SCALE GENOMIC DNA]</scope>
    <source>
        <strain evidence="13">TGE-P1</strain>
    </source>
</reference>
<dbReference type="STRING" id="86166.TAGGR_1221"/>
<dbReference type="InterPro" id="IPR050062">
    <property type="entry name" value="Pro-tRNA_synthetase"/>
</dbReference>
<dbReference type="InterPro" id="IPR004500">
    <property type="entry name" value="Pro-tRNA-synth_IIa_bac-type"/>
</dbReference>
<dbReference type="GO" id="GO:0004827">
    <property type="term" value="F:proline-tRNA ligase activity"/>
    <property type="evidence" value="ECO:0007669"/>
    <property type="project" value="UniProtKB-UniRule"/>
</dbReference>
<dbReference type="InterPro" id="IPR002314">
    <property type="entry name" value="aa-tRNA-synt_IIb"/>
</dbReference>
<dbReference type="Pfam" id="PF03129">
    <property type="entry name" value="HGTP_anticodon"/>
    <property type="match status" value="1"/>
</dbReference>
<dbReference type="HAMAP" id="MF_01569">
    <property type="entry name" value="Pro_tRNA_synth_type1"/>
    <property type="match status" value="1"/>
</dbReference>
<dbReference type="CDD" id="cd04334">
    <property type="entry name" value="ProRS-INS"/>
    <property type="match status" value="1"/>
</dbReference>
<protein>
    <recommendedName>
        <fullName evidence="10">Proline--tRNA ligase</fullName>
        <ecNumber evidence="10">6.1.1.15</ecNumber>
    </recommendedName>
    <alternativeName>
        <fullName evidence="10">Prolyl-tRNA synthetase</fullName>
        <shortName evidence="10">ProRS</shortName>
    </alternativeName>
</protein>
<evidence type="ECO:0000256" key="6">
    <source>
        <dbReference type="ARBA" id="ARBA00022840"/>
    </source>
</evidence>
<comment type="caution">
    <text evidence="12">The sequence shown here is derived from an EMBL/GenBank/DDBJ whole genome shotgun (WGS) entry which is preliminary data.</text>
</comment>
<dbReference type="GO" id="GO:0005524">
    <property type="term" value="F:ATP binding"/>
    <property type="evidence" value="ECO:0007669"/>
    <property type="project" value="UniProtKB-UniRule"/>
</dbReference>
<comment type="similarity">
    <text evidence="10">Belongs to the class-II aminoacyl-tRNA synthetase family. ProS type 1 subfamily.</text>
</comment>
<comment type="function">
    <text evidence="10">Catalyzes the attachment of proline to tRNA(Pro) in a two-step reaction: proline is first activated by ATP to form Pro-AMP and then transferred to the acceptor end of tRNA(Pro). As ProRS can inadvertently accommodate and process non-cognate amino acids such as alanine and cysteine, to avoid such errors it has two additional distinct editing activities against alanine. One activity is designated as 'pretransfer' editing and involves the tRNA(Pro)-independent hydrolysis of activated Ala-AMP. The other activity is designated 'posttransfer' editing and involves deacylation of mischarged Ala-tRNA(Pro). The misacylated Cys-tRNA(Pro) is not edited by ProRS.</text>
</comment>
<comment type="domain">
    <text evidence="10">Consists of three domains: the N-terminal catalytic domain, the editing domain and the C-terminal anticodon-binding domain.</text>
</comment>
<dbReference type="SUPFAM" id="SSF52954">
    <property type="entry name" value="Class II aaRS ABD-related"/>
    <property type="match status" value="1"/>
</dbReference>
<dbReference type="PANTHER" id="PTHR42753:SF2">
    <property type="entry name" value="PROLINE--TRNA LIGASE"/>
    <property type="match status" value="1"/>
</dbReference>
<dbReference type="NCBIfam" id="NF006625">
    <property type="entry name" value="PRK09194.1"/>
    <property type="match status" value="1"/>
</dbReference>